<evidence type="ECO:0000313" key="2">
    <source>
        <dbReference type="EMBL" id="ORY50523.1"/>
    </source>
</evidence>
<protein>
    <submittedName>
        <fullName evidence="2">Uncharacterized protein</fullName>
    </submittedName>
</protein>
<organism evidence="2 3">
    <name type="scientific">Rhizoclosmatium globosum</name>
    <dbReference type="NCBI Taxonomy" id="329046"/>
    <lineage>
        <taxon>Eukaryota</taxon>
        <taxon>Fungi</taxon>
        <taxon>Fungi incertae sedis</taxon>
        <taxon>Chytridiomycota</taxon>
        <taxon>Chytridiomycota incertae sedis</taxon>
        <taxon>Chytridiomycetes</taxon>
        <taxon>Chytridiales</taxon>
        <taxon>Chytriomycetaceae</taxon>
        <taxon>Rhizoclosmatium</taxon>
    </lineage>
</organism>
<comment type="caution">
    <text evidence="2">The sequence shown here is derived from an EMBL/GenBank/DDBJ whole genome shotgun (WGS) entry which is preliminary data.</text>
</comment>
<keyword evidence="1" id="KW-0472">Membrane</keyword>
<feature type="transmembrane region" description="Helical" evidence="1">
    <location>
        <begin position="124"/>
        <end position="141"/>
    </location>
</feature>
<gene>
    <name evidence="2" type="ORF">BCR33DRAFT_713305</name>
</gene>
<dbReference type="Proteomes" id="UP000193642">
    <property type="component" value="Unassembled WGS sequence"/>
</dbReference>
<name>A0A1Y2CU25_9FUNG</name>
<accession>A0A1Y2CU25</accession>
<proteinExistence type="predicted"/>
<keyword evidence="3" id="KW-1185">Reference proteome</keyword>
<keyword evidence="1" id="KW-1133">Transmembrane helix</keyword>
<evidence type="ECO:0000313" key="3">
    <source>
        <dbReference type="Proteomes" id="UP000193642"/>
    </source>
</evidence>
<sequence length="143" mass="15006">MSYGNSNSGCVCSTSCGVGFENLLQAYCGVPTSCSAKWPSTWTTGSYFDYCDKPFLQQIASGINQATNQAAGQAQQVAGQAQQAIGQAQQAGINQAQQGVNQAQQGINQAQQNINKNLPKNQGVDVNGSLGLFAIILWMIVGP</sequence>
<dbReference type="OrthoDB" id="10441290at2759"/>
<evidence type="ECO:0000256" key="1">
    <source>
        <dbReference type="SAM" id="Phobius"/>
    </source>
</evidence>
<dbReference type="EMBL" id="MCGO01000007">
    <property type="protein sequence ID" value="ORY50523.1"/>
    <property type="molecule type" value="Genomic_DNA"/>
</dbReference>
<keyword evidence="1" id="KW-0812">Transmembrane</keyword>
<dbReference type="AlphaFoldDB" id="A0A1Y2CU25"/>
<reference evidence="2 3" key="1">
    <citation type="submission" date="2016-07" db="EMBL/GenBank/DDBJ databases">
        <title>Pervasive Adenine N6-methylation of Active Genes in Fungi.</title>
        <authorList>
            <consortium name="DOE Joint Genome Institute"/>
            <person name="Mondo S.J."/>
            <person name="Dannebaum R.O."/>
            <person name="Kuo R.C."/>
            <person name="Labutti K."/>
            <person name="Haridas S."/>
            <person name="Kuo A."/>
            <person name="Salamov A."/>
            <person name="Ahrendt S.R."/>
            <person name="Lipzen A."/>
            <person name="Sullivan W."/>
            <person name="Andreopoulos W.B."/>
            <person name="Clum A."/>
            <person name="Lindquist E."/>
            <person name="Daum C."/>
            <person name="Ramamoorthy G.K."/>
            <person name="Gryganskyi A."/>
            <person name="Culley D."/>
            <person name="Magnuson J.K."/>
            <person name="James T.Y."/>
            <person name="O'Malley M.A."/>
            <person name="Stajich J.E."/>
            <person name="Spatafora J.W."/>
            <person name="Visel A."/>
            <person name="Grigoriev I.V."/>
        </authorList>
    </citation>
    <scope>NUCLEOTIDE SEQUENCE [LARGE SCALE GENOMIC DNA]</scope>
    <source>
        <strain evidence="2 3">JEL800</strain>
    </source>
</reference>